<evidence type="ECO:0000313" key="8">
    <source>
        <dbReference type="EMBL" id="GHJ84246.1"/>
    </source>
</evidence>
<organism evidence="8 9">
    <name type="scientific">Naganishia liquefaciens</name>
    <dbReference type="NCBI Taxonomy" id="104408"/>
    <lineage>
        <taxon>Eukaryota</taxon>
        <taxon>Fungi</taxon>
        <taxon>Dikarya</taxon>
        <taxon>Basidiomycota</taxon>
        <taxon>Agaricomycotina</taxon>
        <taxon>Tremellomycetes</taxon>
        <taxon>Filobasidiales</taxon>
        <taxon>Filobasidiaceae</taxon>
        <taxon>Naganishia</taxon>
    </lineage>
</organism>
<dbReference type="Pfam" id="PF13520">
    <property type="entry name" value="AA_permease_2"/>
    <property type="match status" value="1"/>
</dbReference>
<feature type="transmembrane region" description="Helical" evidence="7">
    <location>
        <begin position="515"/>
        <end position="534"/>
    </location>
</feature>
<comment type="caution">
    <text evidence="8">The sequence shown here is derived from an EMBL/GenBank/DDBJ whole genome shotgun (WGS) entry which is preliminary data.</text>
</comment>
<comment type="subcellular location">
    <subcellularLocation>
        <location evidence="1">Cell membrane</location>
        <topology evidence="1">Multi-pass membrane protein</topology>
    </subcellularLocation>
</comment>
<dbReference type="AlphaFoldDB" id="A0A8H3TNY7"/>
<dbReference type="EMBL" id="BLZA01000007">
    <property type="protein sequence ID" value="GHJ84246.1"/>
    <property type="molecule type" value="Genomic_DNA"/>
</dbReference>
<evidence type="ECO:0000256" key="6">
    <source>
        <dbReference type="SAM" id="MobiDB-lite"/>
    </source>
</evidence>
<dbReference type="OrthoDB" id="2588948at2759"/>
<evidence type="ECO:0000256" key="2">
    <source>
        <dbReference type="ARBA" id="ARBA00022475"/>
    </source>
</evidence>
<dbReference type="GO" id="GO:0005886">
    <property type="term" value="C:plasma membrane"/>
    <property type="evidence" value="ECO:0007669"/>
    <property type="project" value="UniProtKB-SubCell"/>
</dbReference>
<keyword evidence="4 7" id="KW-1133">Transmembrane helix</keyword>
<feature type="transmembrane region" description="Helical" evidence="7">
    <location>
        <begin position="578"/>
        <end position="597"/>
    </location>
</feature>
<keyword evidence="3 7" id="KW-0812">Transmembrane</keyword>
<dbReference type="GO" id="GO:0022857">
    <property type="term" value="F:transmembrane transporter activity"/>
    <property type="evidence" value="ECO:0007669"/>
    <property type="project" value="InterPro"/>
</dbReference>
<proteinExistence type="predicted"/>
<feature type="transmembrane region" description="Helical" evidence="7">
    <location>
        <begin position="546"/>
        <end position="566"/>
    </location>
</feature>
<reference evidence="8" key="1">
    <citation type="submission" date="2020-07" db="EMBL/GenBank/DDBJ databases">
        <title>Draft Genome Sequence of a Deep-Sea Yeast, Naganishia (Cryptococcus) liquefaciens strain N6.</title>
        <authorList>
            <person name="Han Y.W."/>
            <person name="Kajitani R."/>
            <person name="Morimoto H."/>
            <person name="Parhat M."/>
            <person name="Tsubouchi H."/>
            <person name="Bakenova O."/>
            <person name="Ogata M."/>
            <person name="Argunhan B."/>
            <person name="Aoki R."/>
            <person name="Kajiwara S."/>
            <person name="Itoh T."/>
            <person name="Iwasaki H."/>
        </authorList>
    </citation>
    <scope>NUCLEOTIDE SEQUENCE</scope>
    <source>
        <strain evidence="8">N6</strain>
    </source>
</reference>
<keyword evidence="2" id="KW-1003">Cell membrane</keyword>
<feature type="transmembrane region" description="Helical" evidence="7">
    <location>
        <begin position="383"/>
        <end position="402"/>
    </location>
</feature>
<evidence type="ECO:0000256" key="4">
    <source>
        <dbReference type="ARBA" id="ARBA00022989"/>
    </source>
</evidence>
<dbReference type="InterPro" id="IPR002293">
    <property type="entry name" value="AA/rel_permease1"/>
</dbReference>
<dbReference type="Proteomes" id="UP000620104">
    <property type="component" value="Unassembled WGS sequence"/>
</dbReference>
<dbReference type="Gene3D" id="1.20.1740.10">
    <property type="entry name" value="Amino acid/polyamine transporter I"/>
    <property type="match status" value="1"/>
</dbReference>
<accession>A0A8H3TNY7</accession>
<evidence type="ECO:0008006" key="10">
    <source>
        <dbReference type="Google" id="ProtNLM"/>
    </source>
</evidence>
<feature type="transmembrane region" description="Helical" evidence="7">
    <location>
        <begin position="315"/>
        <end position="333"/>
    </location>
</feature>
<feature type="region of interest" description="Disordered" evidence="6">
    <location>
        <begin position="110"/>
        <end position="130"/>
    </location>
</feature>
<dbReference type="PANTHER" id="PTHR42770">
    <property type="entry name" value="AMINO ACID TRANSPORTER-RELATED"/>
    <property type="match status" value="1"/>
</dbReference>
<evidence type="ECO:0000256" key="3">
    <source>
        <dbReference type="ARBA" id="ARBA00022692"/>
    </source>
</evidence>
<protein>
    <recommendedName>
        <fullName evidence="10">Amino acid permease</fullName>
    </recommendedName>
</protein>
<feature type="transmembrane region" description="Helical" evidence="7">
    <location>
        <begin position="423"/>
        <end position="443"/>
    </location>
</feature>
<sequence>MSNQSIITPQKRHRTALTPQSRVRFARTTPRRQVDTTPTRPQTGPEVGSPSRSREPSPLTLPYVDFAGNPPVEGDISEEAMEMSEWVKGKQREQDFKEVEDVVREVASTPRRRTVRNANSTASPDIPIRPPSFARSEFETIIRRLRNRSPYKAVVSQPKFPNNLDYAWQFAGWGKLAYLDLGSHDLEDAARRLEDENDYPKLDQYRATSIAGNAVWGSVFYSLPVICATADIYSPICMAVACSVLFLFRPILLELGDAIRVDGASYVYLLNLTAKTWALCAAAVTLIDAIATGVVSAATASSYIKGEITLPFPELVLTIIILGGFTGLLLFGVRESSNVTLGICTFHCVTILILVVTSVAHWAKVGSQTLMDNWEASPSGSQTIARSIFNGICIGLLGVTGFESVPTYISVIKPRAYPAVLRNLIIGALVINLSVLITTYAILPTEQILSGANILSLVGQAAGGTWLRKIVVVDSAIVLCGGVLTGAVTTCGLVERLTADRALPAAFNRRLPRTGSLWVACTLYLALCLIVYSASKFNLSQASNLFSMAFMSVLFVFAICGVVIKITRNRLRRAYQASLAVVLAANAAMIVTIAGNITQSPTILALFAVSLFCVIAVLLLYPQLASFYRWFVYLCERNTYLSSNKRWYRWKLGAIRKIKLMQGQSVAVFVKRDTISSMVEALLYVCQNENTSRVAFVHAYDLVDDIPSELVANAKLVDEAFPAITVDLYLVPLHGGFTPTLVEAVSAKLDIPKNLMFVGTIAHDHGYPYDLGEYGLRVIRS</sequence>
<name>A0A8H3TNY7_9TREE</name>
<evidence type="ECO:0000256" key="5">
    <source>
        <dbReference type="ARBA" id="ARBA00023136"/>
    </source>
</evidence>
<feature type="transmembrane region" description="Helical" evidence="7">
    <location>
        <begin position="603"/>
        <end position="621"/>
    </location>
</feature>
<feature type="transmembrane region" description="Helical" evidence="7">
    <location>
        <begin position="340"/>
        <end position="363"/>
    </location>
</feature>
<feature type="region of interest" description="Disordered" evidence="6">
    <location>
        <begin position="1"/>
        <end position="70"/>
    </location>
</feature>
<evidence type="ECO:0000256" key="7">
    <source>
        <dbReference type="SAM" id="Phobius"/>
    </source>
</evidence>
<keyword evidence="5 7" id="KW-0472">Membrane</keyword>
<feature type="transmembrane region" description="Helical" evidence="7">
    <location>
        <begin position="476"/>
        <end position="494"/>
    </location>
</feature>
<dbReference type="PANTHER" id="PTHR42770:SF7">
    <property type="entry name" value="MEMBRANE PROTEIN"/>
    <property type="match status" value="1"/>
</dbReference>
<evidence type="ECO:0000256" key="1">
    <source>
        <dbReference type="ARBA" id="ARBA00004651"/>
    </source>
</evidence>
<keyword evidence="9" id="KW-1185">Reference proteome</keyword>
<feature type="transmembrane region" description="Helical" evidence="7">
    <location>
        <begin position="276"/>
        <end position="295"/>
    </location>
</feature>
<evidence type="ECO:0000313" key="9">
    <source>
        <dbReference type="Proteomes" id="UP000620104"/>
    </source>
</evidence>
<dbReference type="InterPro" id="IPR050367">
    <property type="entry name" value="APC_superfamily"/>
</dbReference>
<gene>
    <name evidence="8" type="ORF">NliqN6_0648</name>
</gene>